<dbReference type="SMART" id="SM00450">
    <property type="entry name" value="RHOD"/>
    <property type="match status" value="1"/>
</dbReference>
<name>A0A841RH14_9BACI</name>
<dbReference type="PANTHER" id="PTHR43031:SF18">
    <property type="entry name" value="RHODANESE-RELATED SULFURTRANSFERASES"/>
    <property type="match status" value="1"/>
</dbReference>
<dbReference type="EMBL" id="JACHON010000001">
    <property type="protein sequence ID" value="MBB6511769.1"/>
    <property type="molecule type" value="Genomic_DNA"/>
</dbReference>
<evidence type="ECO:0000313" key="4">
    <source>
        <dbReference type="Proteomes" id="UP000572212"/>
    </source>
</evidence>
<reference evidence="3 4" key="1">
    <citation type="submission" date="2020-08" db="EMBL/GenBank/DDBJ databases">
        <title>Genomic Encyclopedia of Type Strains, Phase IV (KMG-IV): sequencing the most valuable type-strain genomes for metagenomic binning, comparative biology and taxonomic classification.</title>
        <authorList>
            <person name="Goeker M."/>
        </authorList>
    </citation>
    <scope>NUCLEOTIDE SEQUENCE [LARGE SCALE GENOMIC DNA]</scope>
    <source>
        <strain evidence="3 4">DSM 11805</strain>
    </source>
</reference>
<comment type="caution">
    <text evidence="3">The sequence shown here is derived from an EMBL/GenBank/DDBJ whole genome shotgun (WGS) entry which is preliminary data.</text>
</comment>
<dbReference type="Pfam" id="PF00581">
    <property type="entry name" value="Rhodanese"/>
    <property type="match status" value="1"/>
</dbReference>
<dbReference type="InterPro" id="IPR001763">
    <property type="entry name" value="Rhodanese-like_dom"/>
</dbReference>
<dbReference type="CDD" id="cd00158">
    <property type="entry name" value="RHOD"/>
    <property type="match status" value="1"/>
</dbReference>
<feature type="transmembrane region" description="Helical" evidence="1">
    <location>
        <begin position="6"/>
        <end position="23"/>
    </location>
</feature>
<keyword evidence="4" id="KW-1185">Reference proteome</keyword>
<dbReference type="InterPro" id="IPR050229">
    <property type="entry name" value="GlpE_sulfurtransferase"/>
</dbReference>
<organism evidence="3 4">
    <name type="scientific">Gracilibacillus halotolerans</name>
    <dbReference type="NCBI Taxonomy" id="74386"/>
    <lineage>
        <taxon>Bacteria</taxon>
        <taxon>Bacillati</taxon>
        <taxon>Bacillota</taxon>
        <taxon>Bacilli</taxon>
        <taxon>Bacillales</taxon>
        <taxon>Bacillaceae</taxon>
        <taxon>Gracilibacillus</taxon>
    </lineage>
</organism>
<proteinExistence type="predicted"/>
<protein>
    <submittedName>
        <fullName evidence="3">Rhodanese-related sulfurtransferase</fullName>
    </submittedName>
</protein>
<dbReference type="SUPFAM" id="SSF52821">
    <property type="entry name" value="Rhodanese/Cell cycle control phosphatase"/>
    <property type="match status" value="1"/>
</dbReference>
<dbReference type="PROSITE" id="PS50206">
    <property type="entry name" value="RHODANESE_3"/>
    <property type="match status" value="1"/>
</dbReference>
<dbReference type="RefSeq" id="WP_184244293.1">
    <property type="nucleotide sequence ID" value="NZ_BAAACU010000022.1"/>
</dbReference>
<evidence type="ECO:0000256" key="1">
    <source>
        <dbReference type="SAM" id="Phobius"/>
    </source>
</evidence>
<evidence type="ECO:0000259" key="2">
    <source>
        <dbReference type="PROSITE" id="PS50206"/>
    </source>
</evidence>
<sequence length="131" mass="15303">MTDLYILLGIIALLILFGLYRFFKQKRILTSLPEEDFRQGYRKAQLIDVREPNEYDGGHILGARNIPLTQLKQRLTELRKDQPIYLYCQSGSRAGRAALMLNKNGYKDLYQLQGGFKKWTGKIKKTKKLDY</sequence>
<keyword evidence="1" id="KW-1133">Transmembrane helix</keyword>
<dbReference type="AlphaFoldDB" id="A0A841RH14"/>
<keyword evidence="3" id="KW-0808">Transferase</keyword>
<dbReference type="Proteomes" id="UP000572212">
    <property type="component" value="Unassembled WGS sequence"/>
</dbReference>
<gene>
    <name evidence="3" type="ORF">GGQ92_000536</name>
</gene>
<keyword evidence="1" id="KW-0812">Transmembrane</keyword>
<dbReference type="InterPro" id="IPR036873">
    <property type="entry name" value="Rhodanese-like_dom_sf"/>
</dbReference>
<feature type="domain" description="Rhodanese" evidence="2">
    <location>
        <begin position="40"/>
        <end position="128"/>
    </location>
</feature>
<dbReference type="GO" id="GO:0016740">
    <property type="term" value="F:transferase activity"/>
    <property type="evidence" value="ECO:0007669"/>
    <property type="project" value="UniProtKB-KW"/>
</dbReference>
<keyword evidence="1" id="KW-0472">Membrane</keyword>
<evidence type="ECO:0000313" key="3">
    <source>
        <dbReference type="EMBL" id="MBB6511769.1"/>
    </source>
</evidence>
<dbReference type="Gene3D" id="3.40.250.10">
    <property type="entry name" value="Rhodanese-like domain"/>
    <property type="match status" value="1"/>
</dbReference>
<dbReference type="PANTHER" id="PTHR43031">
    <property type="entry name" value="FAD-DEPENDENT OXIDOREDUCTASE"/>
    <property type="match status" value="1"/>
</dbReference>
<accession>A0A841RH14</accession>